<dbReference type="RefSeq" id="WP_238215335.1">
    <property type="nucleotide sequence ID" value="NZ_BPUS01000015.1"/>
</dbReference>
<evidence type="ECO:0000313" key="2">
    <source>
        <dbReference type="EMBL" id="GJH28435.1"/>
    </source>
</evidence>
<evidence type="ECO:0000313" key="3">
    <source>
        <dbReference type="Proteomes" id="UP001055111"/>
    </source>
</evidence>
<feature type="chain" id="PRO_5041334384" description="Lipoprotein" evidence="1">
    <location>
        <begin position="23"/>
        <end position="192"/>
    </location>
</feature>
<evidence type="ECO:0000256" key="1">
    <source>
        <dbReference type="SAM" id="SignalP"/>
    </source>
</evidence>
<proteinExistence type="predicted"/>
<comment type="caution">
    <text evidence="2">The sequence shown here is derived from an EMBL/GenBank/DDBJ whole genome shotgun (WGS) entry which is preliminary data.</text>
</comment>
<dbReference type="EMBL" id="BPUS01000015">
    <property type="protein sequence ID" value="GJH28435.1"/>
    <property type="molecule type" value="Genomic_DNA"/>
</dbReference>
<dbReference type="Proteomes" id="UP001055111">
    <property type="component" value="Unassembled WGS sequence"/>
</dbReference>
<name>A0AA37IEN0_9BURK</name>
<keyword evidence="1" id="KW-0732">Signal</keyword>
<dbReference type="PROSITE" id="PS51257">
    <property type="entry name" value="PROKAR_LIPOPROTEIN"/>
    <property type="match status" value="1"/>
</dbReference>
<reference evidence="2" key="1">
    <citation type="submission" date="2022-09" db="EMBL/GenBank/DDBJ databases">
        <title>Isolation and characterization of 3-chlorobenzoate degrading bacteria from soils in Shizuoka.</title>
        <authorList>
            <person name="Ifat A."/>
            <person name="Ogawa N."/>
            <person name="Kimbara K."/>
            <person name="Moriuchi R."/>
            <person name="Dohra H."/>
            <person name="Shintani M."/>
        </authorList>
    </citation>
    <scope>NUCLEOTIDE SEQUENCE</scope>
    <source>
        <strain evidence="2">19CS4-2</strain>
    </source>
</reference>
<protein>
    <recommendedName>
        <fullName evidence="4">Lipoprotein</fullName>
    </recommendedName>
</protein>
<accession>A0AA37IEN0</accession>
<organism evidence="2 3">
    <name type="scientific">Caballeronia novacaledonica</name>
    <dbReference type="NCBI Taxonomy" id="1544861"/>
    <lineage>
        <taxon>Bacteria</taxon>
        <taxon>Pseudomonadati</taxon>
        <taxon>Pseudomonadota</taxon>
        <taxon>Betaproteobacteria</taxon>
        <taxon>Burkholderiales</taxon>
        <taxon>Burkholderiaceae</taxon>
        <taxon>Caballeronia</taxon>
    </lineage>
</organism>
<evidence type="ECO:0008006" key="4">
    <source>
        <dbReference type="Google" id="ProtNLM"/>
    </source>
</evidence>
<sequence>MRKRHLVAPTLGGIAILLSGCAANLQTRNTAAQATAAPDGKPPATSIVVPAASAHTIVLRMNGSAVATSASDWLGVKTEWREAMEGASQEASTKFVDETVGRSSGKGAGTVVDVHVEDFHFVAPGARYTLGIMTGNAFIQARVSFRDLQSGPTLGERSYNTSSSAWQGIFAPTSDKQARAIAADIVKQIKPR</sequence>
<gene>
    <name evidence="2" type="ORF">CBA19CS42_27985</name>
</gene>
<feature type="signal peptide" evidence="1">
    <location>
        <begin position="1"/>
        <end position="22"/>
    </location>
</feature>
<dbReference type="AlphaFoldDB" id="A0AA37IEN0"/>